<keyword evidence="2" id="KW-0472">Membrane</keyword>
<sequence>MTGITVGVASTSRPAPAHARSPRPRRRRANPLTVWHVVAGVAHLARPVLELVWGAASLLFMGFATTVVVMFAAVSGAAGAAATGASAAARSGAGATGAVSTDPVSAVDGALAAVAADTAWVGPAFAAVPVLIALVHLAAIVLATSVLVRRRIGLGSRVASGVVLIVIAAAAVRFWQTVVTGTAPGPDVVAWVTLFLIPTIAVLIVELATTTQHSRKHHV</sequence>
<keyword evidence="2" id="KW-1133">Transmembrane helix</keyword>
<comment type="caution">
    <text evidence="3">The sequence shown here is derived from an EMBL/GenBank/DDBJ whole genome shotgun (WGS) entry which is preliminary data.</text>
</comment>
<keyword evidence="4" id="KW-1185">Reference proteome</keyword>
<evidence type="ECO:0000313" key="3">
    <source>
        <dbReference type="EMBL" id="GAA4166503.1"/>
    </source>
</evidence>
<protein>
    <submittedName>
        <fullName evidence="3">Uncharacterized protein</fullName>
    </submittedName>
</protein>
<feature type="transmembrane region" description="Helical" evidence="2">
    <location>
        <begin position="158"/>
        <end position="176"/>
    </location>
</feature>
<feature type="compositionally biased region" description="Low complexity" evidence="1">
    <location>
        <begin position="9"/>
        <end position="19"/>
    </location>
</feature>
<dbReference type="EMBL" id="BAABBV010000002">
    <property type="protein sequence ID" value="GAA4166503.1"/>
    <property type="molecule type" value="Genomic_DNA"/>
</dbReference>
<reference evidence="3" key="1">
    <citation type="journal article" date="2014" name="Int. J. Syst. Evol. Microbiol.">
        <title>Complete genome of a new Firmicutes species belonging to the dominant human colonic microbiota ('Ruminococcus bicirculans') reveals two chromosomes and a selective capacity to utilize plant glucans.</title>
        <authorList>
            <consortium name="NISC Comparative Sequencing Program"/>
            <person name="Wegmann U."/>
            <person name="Louis P."/>
            <person name="Goesmann A."/>
            <person name="Henrissat B."/>
            <person name="Duncan S.H."/>
            <person name="Flint H.J."/>
        </authorList>
    </citation>
    <scope>NUCLEOTIDE SEQUENCE</scope>
    <source>
        <strain evidence="3">JCM 17590</strain>
    </source>
</reference>
<feature type="region of interest" description="Disordered" evidence="1">
    <location>
        <begin position="1"/>
        <end position="26"/>
    </location>
</feature>
<accession>A0ABP7ZP30</accession>
<keyword evidence="2" id="KW-0812">Transmembrane</keyword>
<evidence type="ECO:0000256" key="1">
    <source>
        <dbReference type="SAM" id="MobiDB-lite"/>
    </source>
</evidence>
<evidence type="ECO:0000256" key="2">
    <source>
        <dbReference type="SAM" id="Phobius"/>
    </source>
</evidence>
<dbReference type="Proteomes" id="UP001415169">
    <property type="component" value="Unassembled WGS sequence"/>
</dbReference>
<dbReference type="RefSeq" id="WP_344792821.1">
    <property type="nucleotide sequence ID" value="NZ_BAABBV010000002.1"/>
</dbReference>
<feature type="transmembrane region" description="Helical" evidence="2">
    <location>
        <begin position="188"/>
        <end position="208"/>
    </location>
</feature>
<feature type="transmembrane region" description="Helical" evidence="2">
    <location>
        <begin position="52"/>
        <end position="74"/>
    </location>
</feature>
<name>A0ABP7ZP30_9MICO</name>
<proteinExistence type="predicted"/>
<organism evidence="3 4">
    <name type="scientific">Gryllotalpicola daejeonensis</name>
    <dbReference type="NCBI Taxonomy" id="993087"/>
    <lineage>
        <taxon>Bacteria</taxon>
        <taxon>Bacillati</taxon>
        <taxon>Actinomycetota</taxon>
        <taxon>Actinomycetes</taxon>
        <taxon>Micrococcales</taxon>
        <taxon>Microbacteriaceae</taxon>
        <taxon>Gryllotalpicola</taxon>
    </lineage>
</organism>
<feature type="transmembrane region" description="Helical" evidence="2">
    <location>
        <begin position="124"/>
        <end position="146"/>
    </location>
</feature>
<gene>
    <name evidence="3" type="ORF">GCM10022286_31240</name>
</gene>
<evidence type="ECO:0000313" key="4">
    <source>
        <dbReference type="Proteomes" id="UP001415169"/>
    </source>
</evidence>
<reference evidence="3" key="2">
    <citation type="submission" date="2023-12" db="EMBL/GenBank/DDBJ databases">
        <authorList>
            <person name="Sun Q."/>
            <person name="Inoue M."/>
        </authorList>
    </citation>
    <scope>NUCLEOTIDE SEQUENCE</scope>
    <source>
        <strain evidence="3">JCM 17590</strain>
    </source>
</reference>